<reference evidence="2" key="1">
    <citation type="journal article" date="2021" name="Nat. Commun.">
        <title>Genetic determinants of endophytism in the Arabidopsis root mycobiome.</title>
        <authorList>
            <person name="Mesny F."/>
            <person name="Miyauchi S."/>
            <person name="Thiergart T."/>
            <person name="Pickel B."/>
            <person name="Atanasova L."/>
            <person name="Karlsson M."/>
            <person name="Huettel B."/>
            <person name="Barry K.W."/>
            <person name="Haridas S."/>
            <person name="Chen C."/>
            <person name="Bauer D."/>
            <person name="Andreopoulos W."/>
            <person name="Pangilinan J."/>
            <person name="LaButti K."/>
            <person name="Riley R."/>
            <person name="Lipzen A."/>
            <person name="Clum A."/>
            <person name="Drula E."/>
            <person name="Henrissat B."/>
            <person name="Kohler A."/>
            <person name="Grigoriev I.V."/>
            <person name="Martin F.M."/>
            <person name="Hacquard S."/>
        </authorList>
    </citation>
    <scope>NUCLEOTIDE SEQUENCE</scope>
    <source>
        <strain evidence="2">FSSC 5 MPI-SDFR-AT-0091</strain>
    </source>
</reference>
<dbReference type="Proteomes" id="UP000736672">
    <property type="component" value="Unassembled WGS sequence"/>
</dbReference>
<feature type="region of interest" description="Disordered" evidence="1">
    <location>
        <begin position="227"/>
        <end position="249"/>
    </location>
</feature>
<gene>
    <name evidence="2" type="ORF">B0J15DRAFT_461084</name>
</gene>
<feature type="region of interest" description="Disordered" evidence="1">
    <location>
        <begin position="81"/>
        <end position="142"/>
    </location>
</feature>
<dbReference type="EMBL" id="JAGTJS010000004">
    <property type="protein sequence ID" value="KAH7271028.1"/>
    <property type="molecule type" value="Genomic_DNA"/>
</dbReference>
<protein>
    <submittedName>
        <fullName evidence="2">Uncharacterized protein</fullName>
    </submittedName>
</protein>
<evidence type="ECO:0000313" key="3">
    <source>
        <dbReference type="Proteomes" id="UP000736672"/>
    </source>
</evidence>
<comment type="caution">
    <text evidence="2">The sequence shown here is derived from an EMBL/GenBank/DDBJ whole genome shotgun (WGS) entry which is preliminary data.</text>
</comment>
<sequence>MDSQPYCGRFDVMQNGRPVSILNPVQPEGRDPWAERDNGLFVLADVAVARGDAAVMAGRRGAYDPSNDSWVRRRSQEYLDKHYPLDDSPPGTPSPQSRSLFGCPSERPNRGRYSLGSPRRRSAPVPAPAPAPDAAPAPASAPVVRRARPRMVECGVNGCVRMFSSKNIADHRKTHILEAAGGSEPARQPCKPCARNGKACMVSSSPTSVAVNTYSCLACLKSHRGCSHKEHGRAQPRPRRHPALDSPSH</sequence>
<keyword evidence="3" id="KW-1185">Reference proteome</keyword>
<dbReference type="OrthoDB" id="5086876at2759"/>
<accession>A0A9P9RA74</accession>
<evidence type="ECO:0000313" key="2">
    <source>
        <dbReference type="EMBL" id="KAH7271028.1"/>
    </source>
</evidence>
<feature type="compositionally biased region" description="Pro residues" evidence="1">
    <location>
        <begin position="125"/>
        <end position="135"/>
    </location>
</feature>
<dbReference type="AlphaFoldDB" id="A0A9P9RA74"/>
<evidence type="ECO:0000256" key="1">
    <source>
        <dbReference type="SAM" id="MobiDB-lite"/>
    </source>
</evidence>
<proteinExistence type="predicted"/>
<organism evidence="2 3">
    <name type="scientific">Fusarium solani</name>
    <name type="common">Filamentous fungus</name>
    <dbReference type="NCBI Taxonomy" id="169388"/>
    <lineage>
        <taxon>Eukaryota</taxon>
        <taxon>Fungi</taxon>
        <taxon>Dikarya</taxon>
        <taxon>Ascomycota</taxon>
        <taxon>Pezizomycotina</taxon>
        <taxon>Sordariomycetes</taxon>
        <taxon>Hypocreomycetidae</taxon>
        <taxon>Hypocreales</taxon>
        <taxon>Nectriaceae</taxon>
        <taxon>Fusarium</taxon>
        <taxon>Fusarium solani species complex</taxon>
    </lineage>
</organism>
<name>A0A9P9RA74_FUSSL</name>